<dbReference type="EMBL" id="AP012603">
    <property type="protein sequence ID" value="BAM87609.1"/>
    <property type="molecule type" value="Genomic_DNA"/>
</dbReference>
<dbReference type="HOGENOM" id="CLU_145354_0_0_5"/>
<dbReference type="eggNOG" id="COG4967">
    <property type="taxonomic scope" value="Bacteria"/>
</dbReference>
<organism evidence="1 2">
    <name type="scientific">Bradyrhizobium oligotrophicum S58</name>
    <dbReference type="NCBI Taxonomy" id="1245469"/>
    <lineage>
        <taxon>Bacteria</taxon>
        <taxon>Pseudomonadati</taxon>
        <taxon>Pseudomonadota</taxon>
        <taxon>Alphaproteobacteria</taxon>
        <taxon>Hyphomicrobiales</taxon>
        <taxon>Nitrobacteraceae</taxon>
        <taxon>Bradyrhizobium</taxon>
    </lineage>
</organism>
<dbReference type="AlphaFoldDB" id="M4Z3J4"/>
<protein>
    <submittedName>
        <fullName evidence="1">Putative general secretion pathway protein I</fullName>
    </submittedName>
</protein>
<accession>M4Z3J4</accession>
<evidence type="ECO:0000313" key="1">
    <source>
        <dbReference type="EMBL" id="BAM87609.1"/>
    </source>
</evidence>
<name>M4Z3J4_9BRAD</name>
<evidence type="ECO:0000313" key="2">
    <source>
        <dbReference type="Proteomes" id="UP000011841"/>
    </source>
</evidence>
<proteinExistence type="predicted"/>
<dbReference type="PATRIC" id="fig|1245469.3.peg.1643"/>
<dbReference type="Proteomes" id="UP000011841">
    <property type="component" value="Chromosome"/>
</dbReference>
<dbReference type="STRING" id="1245469.S58_16010"/>
<dbReference type="KEGG" id="aol:S58_16010"/>
<sequence>MIETLVALAIVAMSLVAIGALMGSSARGSRKLEQHVALVQAAYNAMWLAFPARLSPSSPTQSGESMAHSWRAQAQPFAIDAGGPAGASPWAPQTIKLQVRSPSGATMELETIRLFRRRTE</sequence>
<keyword evidence="2" id="KW-1185">Reference proteome</keyword>
<reference evidence="1 2" key="1">
    <citation type="journal article" date="2013" name="Appl. Environ. Microbiol.">
        <title>Genome analysis suggests that the soil oligotrophic bacterium Agromonas oligotrophica (Bradyrhizobium oligotrophicum) is a nitrogen-fixing symbiont of Aeschynomene indica.</title>
        <authorList>
            <person name="Okubo T."/>
            <person name="Fukushima S."/>
            <person name="Itakura M."/>
            <person name="Oshima K."/>
            <person name="Longtonglang A."/>
            <person name="Teaumroong N."/>
            <person name="Mitsui H."/>
            <person name="Hattori M."/>
            <person name="Hattori R."/>
            <person name="Hattori T."/>
            <person name="Minamisawa K."/>
        </authorList>
    </citation>
    <scope>NUCLEOTIDE SEQUENCE [LARGE SCALE GENOMIC DNA]</scope>
    <source>
        <strain evidence="1 2">S58</strain>
    </source>
</reference>
<gene>
    <name evidence="1" type="ORF">S58_16010</name>
</gene>